<organism evidence="1 2">
    <name type="scientific">Candidatus Woesebacteria bacterium RIFOXYB1_FULL_38_16</name>
    <dbReference type="NCBI Taxonomy" id="1802538"/>
    <lineage>
        <taxon>Bacteria</taxon>
        <taxon>Candidatus Woeseibacteriota</taxon>
    </lineage>
</organism>
<evidence type="ECO:0000313" key="1">
    <source>
        <dbReference type="EMBL" id="OGM79982.1"/>
    </source>
</evidence>
<proteinExistence type="predicted"/>
<evidence type="ECO:0000313" key="2">
    <source>
        <dbReference type="Proteomes" id="UP000178999"/>
    </source>
</evidence>
<gene>
    <name evidence="1" type="ORF">A2382_04825</name>
</gene>
<comment type="caution">
    <text evidence="1">The sequence shown here is derived from an EMBL/GenBank/DDBJ whole genome shotgun (WGS) entry which is preliminary data.</text>
</comment>
<reference evidence="1 2" key="1">
    <citation type="journal article" date="2016" name="Nat. Commun.">
        <title>Thousands of microbial genomes shed light on interconnected biogeochemical processes in an aquifer system.</title>
        <authorList>
            <person name="Anantharaman K."/>
            <person name="Brown C.T."/>
            <person name="Hug L.A."/>
            <person name="Sharon I."/>
            <person name="Castelle C.J."/>
            <person name="Probst A.J."/>
            <person name="Thomas B.C."/>
            <person name="Singh A."/>
            <person name="Wilkins M.J."/>
            <person name="Karaoz U."/>
            <person name="Brodie E.L."/>
            <person name="Williams K.H."/>
            <person name="Hubbard S.S."/>
            <person name="Banfield J.F."/>
        </authorList>
    </citation>
    <scope>NUCLEOTIDE SEQUENCE [LARGE SCALE GENOMIC DNA]</scope>
</reference>
<name>A0A1F8CUM2_9BACT</name>
<protein>
    <submittedName>
        <fullName evidence="1">Uncharacterized protein</fullName>
    </submittedName>
</protein>
<dbReference type="STRING" id="1802538.A2382_04825"/>
<dbReference type="EMBL" id="MGHY01000005">
    <property type="protein sequence ID" value="OGM79982.1"/>
    <property type="molecule type" value="Genomic_DNA"/>
</dbReference>
<dbReference type="AlphaFoldDB" id="A0A1F8CUM2"/>
<dbReference type="Proteomes" id="UP000178999">
    <property type="component" value="Unassembled WGS sequence"/>
</dbReference>
<accession>A0A1F8CUM2</accession>
<sequence length="127" mass="14814">MTERLVFESLYDVMPFGETESVHVRAVYETLTNRNSIAYLSDLIAVYSQVTDWVRLDQEENLRLVIGFEDKVKDRVVVGVVTGVDYKNRLMHVVCQDTYGNMFQVALHEAFLVRWGLQENYDDEDIE</sequence>